<dbReference type="AlphaFoldDB" id="A0A1J5P108"/>
<evidence type="ECO:0000313" key="1">
    <source>
        <dbReference type="EMBL" id="OIQ65225.1"/>
    </source>
</evidence>
<sequence>MYDKQTWSKKSRASLNLYNRITKNENAYEAIYSKYFKKSYNGYPTKKYLKMLKAIKQTEKITVDDIERMYLK</sequence>
<proteinExistence type="predicted"/>
<protein>
    <submittedName>
        <fullName evidence="1">Uncharacterized protein</fullName>
    </submittedName>
</protein>
<dbReference type="EMBL" id="MLJW01007501">
    <property type="protein sequence ID" value="OIQ65225.1"/>
    <property type="molecule type" value="Genomic_DNA"/>
</dbReference>
<organism evidence="1">
    <name type="scientific">mine drainage metagenome</name>
    <dbReference type="NCBI Taxonomy" id="410659"/>
    <lineage>
        <taxon>unclassified sequences</taxon>
        <taxon>metagenomes</taxon>
        <taxon>ecological metagenomes</taxon>
    </lineage>
</organism>
<gene>
    <name evidence="1" type="ORF">GALL_532190</name>
</gene>
<comment type="caution">
    <text evidence="1">The sequence shown here is derived from an EMBL/GenBank/DDBJ whole genome shotgun (WGS) entry which is preliminary data.</text>
</comment>
<name>A0A1J5P108_9ZZZZ</name>
<reference evidence="1" key="1">
    <citation type="submission" date="2016-10" db="EMBL/GenBank/DDBJ databases">
        <title>Sequence of Gallionella enrichment culture.</title>
        <authorList>
            <person name="Poehlein A."/>
            <person name="Muehling M."/>
            <person name="Daniel R."/>
        </authorList>
    </citation>
    <scope>NUCLEOTIDE SEQUENCE</scope>
</reference>
<accession>A0A1J5P108</accession>